<evidence type="ECO:0000313" key="3">
    <source>
        <dbReference type="Proteomes" id="UP000019109"/>
    </source>
</evidence>
<keyword evidence="3" id="KW-1185">Reference proteome</keyword>
<feature type="transmembrane region" description="Helical" evidence="1">
    <location>
        <begin position="7"/>
        <end position="32"/>
    </location>
</feature>
<evidence type="ECO:0000313" key="2">
    <source>
        <dbReference type="EMBL" id="GAE87182.1"/>
    </source>
</evidence>
<sequence length="56" mass="6227">MSFLQDLFLAVVNMSITASYVAIGVILLRFLFKSSEDIFLYSLDASSFPPGMSIFL</sequence>
<keyword evidence="1" id="KW-0812">Transmembrane</keyword>
<name>W4V236_9FIRM</name>
<keyword evidence="1" id="KW-1133">Transmembrane helix</keyword>
<reference evidence="2" key="1">
    <citation type="journal article" date="2014" name="Genome Announc.">
        <title>Draft Genome Sequence of Clostridium straminisolvens Strain JCM 21531T, Isolated from a Cellulose-Degrading Bacterial Community.</title>
        <authorList>
            <person name="Yuki M."/>
            <person name="Oshima K."/>
            <person name="Suda W."/>
            <person name="Sakamoto M."/>
            <person name="Kitamura K."/>
            <person name="Iida T."/>
            <person name="Hattori M."/>
            <person name="Ohkuma M."/>
        </authorList>
    </citation>
    <scope>NUCLEOTIDE SEQUENCE [LARGE SCALE GENOMIC DNA]</scope>
    <source>
        <strain evidence="2">JCM 21531</strain>
    </source>
</reference>
<accession>W4V236</accession>
<organism evidence="2 3">
    <name type="scientific">Acetivibrio straminisolvens JCM 21531</name>
    <dbReference type="NCBI Taxonomy" id="1294263"/>
    <lineage>
        <taxon>Bacteria</taxon>
        <taxon>Bacillati</taxon>
        <taxon>Bacillota</taxon>
        <taxon>Clostridia</taxon>
        <taxon>Eubacteriales</taxon>
        <taxon>Oscillospiraceae</taxon>
        <taxon>Acetivibrio</taxon>
    </lineage>
</organism>
<proteinExistence type="predicted"/>
<dbReference type="EMBL" id="BAVR01000004">
    <property type="protein sequence ID" value="GAE87182.1"/>
    <property type="molecule type" value="Genomic_DNA"/>
</dbReference>
<keyword evidence="1" id="KW-0472">Membrane</keyword>
<dbReference type="AlphaFoldDB" id="W4V236"/>
<protein>
    <submittedName>
        <fullName evidence="2">Uncharacterized protein</fullName>
    </submittedName>
</protein>
<dbReference type="STRING" id="1294263.JCM21531_531"/>
<evidence type="ECO:0000256" key="1">
    <source>
        <dbReference type="SAM" id="Phobius"/>
    </source>
</evidence>
<comment type="caution">
    <text evidence="2">The sequence shown here is derived from an EMBL/GenBank/DDBJ whole genome shotgun (WGS) entry which is preliminary data.</text>
</comment>
<dbReference type="Proteomes" id="UP000019109">
    <property type="component" value="Unassembled WGS sequence"/>
</dbReference>
<gene>
    <name evidence="2" type="ORF">JCM21531_531</name>
</gene>